<sequence length="295" mass="32774">MLRTLQNLSIGSSRAFATSSQPAFPAVLAPSYSLLDSALFDDVRSRVSQNGRTMKKILVTVVNRDGSKKECLMNKNISTAFDCAKHFNMLWAKRTVLALTSYSEHVVQLECMNEPLRDKCSIELLDFQNEDYAEQISKAYWRSCSILLAAVLSAGLRDKISVSGLYNKVEKSYFAVDIVGLNDSLSPSDLRDLSWFARSEFVSSDIPFETVFVPQELACDYGLKSRVRLCRLGNFVTAIDGPVISRSDQVGRFSIVKTISKGDVTHVGGVSLPAAQKTSSFLWEKIVENARDKID</sequence>
<protein>
    <submittedName>
        <fullName evidence="1">Uncharacterized protein</fullName>
    </submittedName>
</protein>
<organism evidence="1 2">
    <name type="scientific">Necator americanus</name>
    <name type="common">Human hookworm</name>
    <dbReference type="NCBI Taxonomy" id="51031"/>
    <lineage>
        <taxon>Eukaryota</taxon>
        <taxon>Metazoa</taxon>
        <taxon>Ecdysozoa</taxon>
        <taxon>Nematoda</taxon>
        <taxon>Chromadorea</taxon>
        <taxon>Rhabditida</taxon>
        <taxon>Rhabditina</taxon>
        <taxon>Rhabditomorpha</taxon>
        <taxon>Strongyloidea</taxon>
        <taxon>Ancylostomatidae</taxon>
        <taxon>Bunostominae</taxon>
        <taxon>Necator</taxon>
    </lineage>
</organism>
<reference evidence="1 2" key="1">
    <citation type="submission" date="2023-08" db="EMBL/GenBank/DDBJ databases">
        <title>A Necator americanus chromosomal reference genome.</title>
        <authorList>
            <person name="Ilik V."/>
            <person name="Petrzelkova K.J."/>
            <person name="Pardy F."/>
            <person name="Fuh T."/>
            <person name="Niatou-Singa F.S."/>
            <person name="Gouil Q."/>
            <person name="Baker L."/>
            <person name="Ritchie M.E."/>
            <person name="Jex A.R."/>
            <person name="Gazzola D."/>
            <person name="Li H."/>
            <person name="Toshio Fujiwara R."/>
            <person name="Zhan B."/>
            <person name="Aroian R.V."/>
            <person name="Pafco B."/>
            <person name="Schwarz E.M."/>
        </authorList>
    </citation>
    <scope>NUCLEOTIDE SEQUENCE [LARGE SCALE GENOMIC DNA]</scope>
    <source>
        <strain evidence="1 2">Aroian</strain>
        <tissue evidence="1">Whole animal</tissue>
    </source>
</reference>
<dbReference type="Gene3D" id="3.10.20.30">
    <property type="match status" value="1"/>
</dbReference>
<dbReference type="Gene3D" id="3.30.980.10">
    <property type="entry name" value="Threonyl-trna Synthetase, Chain A, domain 2"/>
    <property type="match status" value="1"/>
</dbReference>
<evidence type="ECO:0000313" key="1">
    <source>
        <dbReference type="EMBL" id="KAK6755630.1"/>
    </source>
</evidence>
<keyword evidence="2" id="KW-1185">Reference proteome</keyword>
<dbReference type="InterPro" id="IPR012675">
    <property type="entry name" value="Beta-grasp_dom_sf"/>
</dbReference>
<dbReference type="EMBL" id="JAVFWL010000005">
    <property type="protein sequence ID" value="KAK6755630.1"/>
    <property type="molecule type" value="Genomic_DNA"/>
</dbReference>
<dbReference type="InterPro" id="IPR018163">
    <property type="entry name" value="Thr/Ala-tRNA-synth_IIc_edit"/>
</dbReference>
<proteinExistence type="predicted"/>
<name>A0ABR1DYX6_NECAM</name>
<gene>
    <name evidence="1" type="primary">Necator_chrV.g18961</name>
    <name evidence="1" type="ORF">RB195_014170</name>
</gene>
<evidence type="ECO:0000313" key="2">
    <source>
        <dbReference type="Proteomes" id="UP001303046"/>
    </source>
</evidence>
<accession>A0ABR1DYX6</accession>
<dbReference type="SUPFAM" id="SSF55186">
    <property type="entry name" value="ThrRS/AlaRS common domain"/>
    <property type="match status" value="1"/>
</dbReference>
<comment type="caution">
    <text evidence="1">The sequence shown here is derived from an EMBL/GenBank/DDBJ whole genome shotgun (WGS) entry which is preliminary data.</text>
</comment>
<dbReference type="Proteomes" id="UP001303046">
    <property type="component" value="Unassembled WGS sequence"/>
</dbReference>